<evidence type="ECO:0000256" key="4">
    <source>
        <dbReference type="ARBA" id="ARBA00022692"/>
    </source>
</evidence>
<dbReference type="GO" id="GO:0055085">
    <property type="term" value="P:transmembrane transport"/>
    <property type="evidence" value="ECO:0007669"/>
    <property type="project" value="InterPro"/>
</dbReference>
<feature type="transmembrane region" description="Helical" evidence="7">
    <location>
        <begin position="277"/>
        <end position="297"/>
    </location>
</feature>
<gene>
    <name evidence="8" type="ORF">D9Q81_05475</name>
</gene>
<evidence type="ECO:0000256" key="5">
    <source>
        <dbReference type="ARBA" id="ARBA00022989"/>
    </source>
</evidence>
<comment type="subcellular location">
    <subcellularLocation>
        <location evidence="1">Membrane</location>
        <topology evidence="1">Multi-pass membrane protein</topology>
    </subcellularLocation>
</comment>
<keyword evidence="5 7" id="KW-1133">Transmembrane helix</keyword>
<evidence type="ECO:0008006" key="10">
    <source>
        <dbReference type="Google" id="ProtNLM"/>
    </source>
</evidence>
<evidence type="ECO:0000256" key="1">
    <source>
        <dbReference type="ARBA" id="ARBA00004141"/>
    </source>
</evidence>
<evidence type="ECO:0000313" key="8">
    <source>
        <dbReference type="EMBL" id="RSN68770.1"/>
    </source>
</evidence>
<feature type="transmembrane region" description="Helical" evidence="7">
    <location>
        <begin position="36"/>
        <end position="54"/>
    </location>
</feature>
<evidence type="ECO:0000256" key="7">
    <source>
        <dbReference type="SAM" id="Phobius"/>
    </source>
</evidence>
<evidence type="ECO:0000256" key="3">
    <source>
        <dbReference type="ARBA" id="ARBA00022475"/>
    </source>
</evidence>
<evidence type="ECO:0000256" key="6">
    <source>
        <dbReference type="ARBA" id="ARBA00023136"/>
    </source>
</evidence>
<dbReference type="EMBL" id="RCOR01000025">
    <property type="protein sequence ID" value="RSN68770.1"/>
    <property type="molecule type" value="Genomic_DNA"/>
</dbReference>
<name>A0A429G4L9_9CREN</name>
<feature type="transmembrane region" description="Helical" evidence="7">
    <location>
        <begin position="96"/>
        <end position="119"/>
    </location>
</feature>
<keyword evidence="4 7" id="KW-0812">Transmembrane</keyword>
<proteinExistence type="predicted"/>
<feature type="transmembrane region" description="Helical" evidence="7">
    <location>
        <begin position="66"/>
        <end position="84"/>
    </location>
</feature>
<keyword evidence="3" id="KW-1003">Cell membrane</keyword>
<feature type="transmembrane region" description="Helical" evidence="7">
    <location>
        <begin position="220"/>
        <end position="241"/>
    </location>
</feature>
<dbReference type="GO" id="GO:0016020">
    <property type="term" value="C:membrane"/>
    <property type="evidence" value="ECO:0007669"/>
    <property type="project" value="UniProtKB-SubCell"/>
</dbReference>
<feature type="transmembrane region" description="Helical" evidence="7">
    <location>
        <begin position="187"/>
        <end position="208"/>
    </location>
</feature>
<dbReference type="Proteomes" id="UP000278149">
    <property type="component" value="Unassembled WGS sequence"/>
</dbReference>
<dbReference type="Pfam" id="PF03547">
    <property type="entry name" value="Mem_trans"/>
    <property type="match status" value="2"/>
</dbReference>
<dbReference type="InterPro" id="IPR004776">
    <property type="entry name" value="Mem_transp_PIN-like"/>
</dbReference>
<comment type="caution">
    <text evidence="8">The sequence shown here is derived from an EMBL/GenBank/DDBJ whole genome shotgun (WGS) entry which is preliminary data.</text>
</comment>
<feature type="transmembrane region" description="Helical" evidence="7">
    <location>
        <begin position="247"/>
        <end position="265"/>
    </location>
</feature>
<dbReference type="AlphaFoldDB" id="A0A429G4L9"/>
<feature type="transmembrane region" description="Helical" evidence="7">
    <location>
        <begin position="159"/>
        <end position="181"/>
    </location>
</feature>
<feature type="transmembrane region" description="Helical" evidence="7">
    <location>
        <begin position="125"/>
        <end position="147"/>
    </location>
</feature>
<keyword evidence="2" id="KW-0813">Transport</keyword>
<dbReference type="RefSeq" id="WP_125741855.1">
    <property type="nucleotide sequence ID" value="NZ_RCOR01000025.1"/>
</dbReference>
<feature type="transmembrane region" description="Helical" evidence="7">
    <location>
        <begin position="12"/>
        <end position="29"/>
    </location>
</feature>
<evidence type="ECO:0000313" key="9">
    <source>
        <dbReference type="Proteomes" id="UP000278149"/>
    </source>
</evidence>
<dbReference type="PANTHER" id="PTHR36838:SF3">
    <property type="entry name" value="TRANSPORTER AUXIN EFFLUX CARRIER EC FAMILY"/>
    <property type="match status" value="1"/>
</dbReference>
<sequence>METVNSLDATLYVLLSLLLGYSLIYTNLLRRGEENVIFKYVMYVGMPALAFTSLSKVQLDMGFLRASLSYALSMALISLSIFLLSKVLGWGRERAYLLILIANFGNTGFFGIPFVSLAFGQGKPLQLSIFLWVLTFLFASFVCIPMLESLRGGSSAIRALRNPLLISVAFGLSASILKLSLPQPISLFLDSLASTASPLALISIGASIPGLSSIRKSKISLFLLKTFISPALSMIIGLILRLEIIELSVLVIMSAMPVAIFLGVFSNEYEFYKEEVVAQIALTSISAPIYLNLWLYLLSAL</sequence>
<reference evidence="8 9" key="1">
    <citation type="submission" date="2018-10" db="EMBL/GenBank/DDBJ databases">
        <title>Co-occurring genomic capacity for anaerobic methane metabolism and dissimilatory sulfite reduction discovered in the Korarchaeota.</title>
        <authorList>
            <person name="Mckay L.J."/>
            <person name="Dlakic M."/>
            <person name="Fields M.W."/>
            <person name="Delmont T.O."/>
            <person name="Eren A.M."/>
            <person name="Jay Z.J."/>
            <person name="Klingelsmith K.B."/>
            <person name="Rusch D.B."/>
            <person name="Inskeep W.P."/>
        </authorList>
    </citation>
    <scope>NUCLEOTIDE SEQUENCE [LARGE SCALE GENOMIC DNA]</scope>
    <source>
        <strain evidence="8 9">WS</strain>
    </source>
</reference>
<organism evidence="8 9">
    <name type="scientific">Candidatus Korarchaeum cryptofilum</name>
    <dbReference type="NCBI Taxonomy" id="498846"/>
    <lineage>
        <taxon>Archaea</taxon>
        <taxon>Thermoproteota</taxon>
        <taxon>Candidatus Korarchaeia</taxon>
        <taxon>Candidatus Korarchaeales</taxon>
        <taxon>Candidatus Korarchaeaceae</taxon>
        <taxon>Candidatus Korarchaeum</taxon>
    </lineage>
</organism>
<keyword evidence="6 7" id="KW-0472">Membrane</keyword>
<protein>
    <recommendedName>
        <fullName evidence="10">AEC family transporter</fullName>
    </recommendedName>
</protein>
<dbReference type="PANTHER" id="PTHR36838">
    <property type="entry name" value="AUXIN EFFLUX CARRIER FAMILY PROTEIN"/>
    <property type="match status" value="1"/>
</dbReference>
<evidence type="ECO:0000256" key="2">
    <source>
        <dbReference type="ARBA" id="ARBA00022448"/>
    </source>
</evidence>
<accession>A0A429G4L9</accession>